<name>A0ABS3A8L1_9VIBR</name>
<evidence type="ECO:0008006" key="3">
    <source>
        <dbReference type="Google" id="ProtNLM"/>
    </source>
</evidence>
<dbReference type="InterPro" id="IPR000836">
    <property type="entry name" value="PRTase_dom"/>
</dbReference>
<dbReference type="EMBL" id="JAFHLB010000087">
    <property type="protein sequence ID" value="MBN3580708.1"/>
    <property type="molecule type" value="Genomic_DNA"/>
</dbReference>
<keyword evidence="2" id="KW-1185">Reference proteome</keyword>
<evidence type="ECO:0000313" key="2">
    <source>
        <dbReference type="Proteomes" id="UP000779070"/>
    </source>
</evidence>
<proteinExistence type="predicted"/>
<accession>A0ABS3A8L1</accession>
<protein>
    <recommendedName>
        <fullName evidence="3">Phosphoribosyltransferase domain-containing protein</fullName>
    </recommendedName>
</protein>
<evidence type="ECO:0000313" key="1">
    <source>
        <dbReference type="EMBL" id="MBN3580708.1"/>
    </source>
</evidence>
<dbReference type="SUPFAM" id="SSF53271">
    <property type="entry name" value="PRTase-like"/>
    <property type="match status" value="1"/>
</dbReference>
<dbReference type="RefSeq" id="WP_206372343.1">
    <property type="nucleotide sequence ID" value="NZ_CAWPTM010000166.1"/>
</dbReference>
<dbReference type="Proteomes" id="UP000779070">
    <property type="component" value="Unassembled WGS sequence"/>
</dbReference>
<dbReference type="InterPro" id="IPR029057">
    <property type="entry name" value="PRTase-like"/>
</dbReference>
<sequence length="249" mass="27974">MNNSVGYILGIDICTAHSVSLNEAHELRLVTSVERNPVISDKGSLTVKCVYRRTKHGDFKRDGNPFIYALKRKSPYSITNRELFRFRSSFKEILSQMSDGLDIDFVVGMPSSHNVVTHFGNRVARQLNAVYVDDYFVKQTVGTVLANFNLGAVEARHKNIVKRVLSTYRKLDPYEEVSLKKIENKVRHYFEPVALNTSYAGPALNGNVLIVDDLLSTGTTLLSSEKLLRVQGINVQGSFCLLSDLTTRK</sequence>
<dbReference type="CDD" id="cd06223">
    <property type="entry name" value="PRTases_typeI"/>
    <property type="match status" value="1"/>
</dbReference>
<dbReference type="Gene3D" id="3.40.50.2020">
    <property type="match status" value="1"/>
</dbReference>
<reference evidence="1 2" key="1">
    <citation type="submission" date="2021-02" db="EMBL/GenBank/DDBJ databases">
        <title>Draft Genome Sequences of 5 Vibrio neptunius Strains Isolated From of Bivalve Hatcheries.</title>
        <authorList>
            <person name="Galvis F."/>
            <person name="Barja J.L."/>
            <person name="Lemos M.L."/>
            <person name="Balado M."/>
        </authorList>
    </citation>
    <scope>NUCLEOTIDE SEQUENCE [LARGE SCALE GENOMIC DNA]</scope>
    <source>
        <strain evidence="1 2">PP-145.98</strain>
    </source>
</reference>
<comment type="caution">
    <text evidence="1">The sequence shown here is derived from an EMBL/GenBank/DDBJ whole genome shotgun (WGS) entry which is preliminary data.</text>
</comment>
<organism evidence="1 2">
    <name type="scientific">Vibrio neptunius</name>
    <dbReference type="NCBI Taxonomy" id="170651"/>
    <lineage>
        <taxon>Bacteria</taxon>
        <taxon>Pseudomonadati</taxon>
        <taxon>Pseudomonadota</taxon>
        <taxon>Gammaproteobacteria</taxon>
        <taxon>Vibrionales</taxon>
        <taxon>Vibrionaceae</taxon>
        <taxon>Vibrio</taxon>
    </lineage>
</organism>
<gene>
    <name evidence="1" type="ORF">JYA62_24195</name>
</gene>